<evidence type="ECO:0000256" key="2">
    <source>
        <dbReference type="SAM" id="Phobius"/>
    </source>
</evidence>
<feature type="region of interest" description="Disordered" evidence="1">
    <location>
        <begin position="406"/>
        <end position="434"/>
    </location>
</feature>
<evidence type="ECO:0000313" key="3">
    <source>
        <dbReference type="EMBL" id="KCV71108.1"/>
    </source>
</evidence>
<dbReference type="Proteomes" id="UP000030693">
    <property type="component" value="Unassembled WGS sequence"/>
</dbReference>
<feature type="compositionally biased region" description="Low complexity" evidence="1">
    <location>
        <begin position="227"/>
        <end position="238"/>
    </location>
</feature>
<dbReference type="RefSeq" id="XP_009494231.1">
    <property type="nucleotide sequence ID" value="XM_009495956.1"/>
</dbReference>
<organism evidence="3">
    <name type="scientific">Fonticula alba</name>
    <name type="common">Slime mold</name>
    <dbReference type="NCBI Taxonomy" id="691883"/>
    <lineage>
        <taxon>Eukaryota</taxon>
        <taxon>Rotosphaerida</taxon>
        <taxon>Fonticulaceae</taxon>
        <taxon>Fonticula</taxon>
    </lineage>
</organism>
<keyword evidence="2" id="KW-0472">Membrane</keyword>
<name>A0A058ZB08_FONAL</name>
<dbReference type="GeneID" id="20526779"/>
<keyword evidence="2" id="KW-1133">Transmembrane helix</keyword>
<proteinExistence type="predicted"/>
<feature type="region of interest" description="Disordered" evidence="1">
    <location>
        <begin position="169"/>
        <end position="192"/>
    </location>
</feature>
<accession>A0A058ZB08</accession>
<feature type="transmembrane region" description="Helical" evidence="2">
    <location>
        <begin position="34"/>
        <end position="60"/>
    </location>
</feature>
<protein>
    <submittedName>
        <fullName evidence="3">Uncharacterized protein</fullName>
    </submittedName>
</protein>
<feature type="region of interest" description="Disordered" evidence="1">
    <location>
        <begin position="205"/>
        <end position="238"/>
    </location>
</feature>
<sequence>MPSASVPLPGGLATAAGRPAEPDAVSIALAEQTVVILAVCITLGMMVLFLALLGVGYLYARAVRKRVLHQLRYGSQSEGLVAVEVPFSPAGVSIAGDLSSSSLGLGSNSSTALTGGMDLSDALPMGRPASRIYRSQPAPRGGDYFGRLQPAVDRAVLFLWPLPEDLVPPSRRRAMGPGFPGPGPPPPRRARSDEGLLRGLFRRNAAEAAHPPGQEDASPGPGAGMDPGALPGPGARGPLNALEAFEESYWSVSSDADAADVDLMSYGIRFHSVRLGHDPVGRADTVNSVAGRPFVARVGYAPKACPASGTVRDEPVFASLVVLPQAPAPVAVGRAPPTPGRPFPGGAERPVPPAALADGTGVANHPFDLEAWCTCRRGDATSACPAHPMPLDHVGLTYYHYTEPVLGPGPGSAEDLEKTEQDDPQELPLAGGSSSLRVFSSSSLPVVHSPREAGGLAGHEAGGVAAHAEGSSSSADLLCKAGAPEPVSFTHMPLSPGVSWAPDEGGGVSSASLTLA</sequence>
<dbReference type="EMBL" id="KB932203">
    <property type="protein sequence ID" value="KCV71108.1"/>
    <property type="molecule type" value="Genomic_DNA"/>
</dbReference>
<evidence type="ECO:0000256" key="1">
    <source>
        <dbReference type="SAM" id="MobiDB-lite"/>
    </source>
</evidence>
<keyword evidence="2" id="KW-0812">Transmembrane</keyword>
<reference evidence="3" key="1">
    <citation type="submission" date="2013-04" db="EMBL/GenBank/DDBJ databases">
        <title>The Genome Sequence of Fonticula alba ATCC 38817.</title>
        <authorList>
            <consortium name="The Broad Institute Genomics Platform"/>
            <person name="Russ C."/>
            <person name="Cuomo C."/>
            <person name="Burger G."/>
            <person name="Gray M.W."/>
            <person name="Holland P.W.H."/>
            <person name="King N."/>
            <person name="Lang F.B.F."/>
            <person name="Roger A.J."/>
            <person name="Ruiz-Trillo I."/>
            <person name="Brown M."/>
            <person name="Walker B."/>
            <person name="Young S."/>
            <person name="Zeng Q."/>
            <person name="Gargeya S."/>
            <person name="Fitzgerald M."/>
            <person name="Haas B."/>
            <person name="Abouelleil A."/>
            <person name="Allen A.W."/>
            <person name="Alvarado L."/>
            <person name="Arachchi H.M."/>
            <person name="Berlin A.M."/>
            <person name="Chapman S.B."/>
            <person name="Gainer-Dewar J."/>
            <person name="Goldberg J."/>
            <person name="Griggs A."/>
            <person name="Gujja S."/>
            <person name="Hansen M."/>
            <person name="Howarth C."/>
            <person name="Imamovic A."/>
            <person name="Ireland A."/>
            <person name="Larimer J."/>
            <person name="McCowan C."/>
            <person name="Murphy C."/>
            <person name="Pearson M."/>
            <person name="Poon T.W."/>
            <person name="Priest M."/>
            <person name="Roberts A."/>
            <person name="Saif S."/>
            <person name="Shea T."/>
            <person name="Sisk P."/>
            <person name="Sykes S."/>
            <person name="Wortman J."/>
            <person name="Nusbaum C."/>
            <person name="Birren B."/>
        </authorList>
    </citation>
    <scope>NUCLEOTIDE SEQUENCE [LARGE SCALE GENOMIC DNA]</scope>
    <source>
        <strain evidence="3">ATCC 38817</strain>
    </source>
</reference>
<gene>
    <name evidence="3" type="ORF">H696_02054</name>
</gene>
<keyword evidence="4" id="KW-1185">Reference proteome</keyword>
<dbReference type="AlphaFoldDB" id="A0A058ZB08"/>
<evidence type="ECO:0000313" key="4">
    <source>
        <dbReference type="Proteomes" id="UP000030693"/>
    </source>
</evidence>